<evidence type="ECO:0000259" key="2">
    <source>
        <dbReference type="PROSITE" id="PS50405"/>
    </source>
</evidence>
<dbReference type="Gene3D" id="3.40.30.10">
    <property type="entry name" value="Glutaredoxin"/>
    <property type="match status" value="1"/>
</dbReference>
<dbReference type="OrthoDB" id="414243at2759"/>
<protein>
    <submittedName>
        <fullName evidence="3">Glutathione S-transferase</fullName>
    </submittedName>
</protein>
<proteinExistence type="predicted"/>
<dbReference type="EMBL" id="ML978711">
    <property type="protein sequence ID" value="KAF2092322.1"/>
    <property type="molecule type" value="Genomic_DNA"/>
</dbReference>
<gene>
    <name evidence="3" type="ORF">K490DRAFT_31736</name>
</gene>
<feature type="domain" description="GST N-terminal" evidence="1">
    <location>
        <begin position="15"/>
        <end position="116"/>
    </location>
</feature>
<dbReference type="Proteomes" id="UP000799776">
    <property type="component" value="Unassembled WGS sequence"/>
</dbReference>
<organism evidence="3 4">
    <name type="scientific">Saccharata proteae CBS 121410</name>
    <dbReference type="NCBI Taxonomy" id="1314787"/>
    <lineage>
        <taxon>Eukaryota</taxon>
        <taxon>Fungi</taxon>
        <taxon>Dikarya</taxon>
        <taxon>Ascomycota</taxon>
        <taxon>Pezizomycotina</taxon>
        <taxon>Dothideomycetes</taxon>
        <taxon>Dothideomycetes incertae sedis</taxon>
        <taxon>Botryosphaeriales</taxon>
        <taxon>Saccharataceae</taxon>
        <taxon>Saccharata</taxon>
    </lineage>
</organism>
<dbReference type="PROSITE" id="PS50404">
    <property type="entry name" value="GST_NTER"/>
    <property type="match status" value="1"/>
</dbReference>
<dbReference type="AlphaFoldDB" id="A0A9P4M2I0"/>
<dbReference type="InterPro" id="IPR010987">
    <property type="entry name" value="Glutathione-S-Trfase_C-like"/>
</dbReference>
<dbReference type="PROSITE" id="PS50405">
    <property type="entry name" value="GST_CTER"/>
    <property type="match status" value="1"/>
</dbReference>
<comment type="caution">
    <text evidence="3">The sequence shown here is derived from an EMBL/GenBank/DDBJ whole genome shotgun (WGS) entry which is preliminary data.</text>
</comment>
<dbReference type="InterPro" id="IPR004046">
    <property type="entry name" value="GST_C"/>
</dbReference>
<dbReference type="CDD" id="cd03192">
    <property type="entry name" value="GST_C_Sigma_like"/>
    <property type="match status" value="1"/>
</dbReference>
<dbReference type="InterPro" id="IPR004045">
    <property type="entry name" value="Glutathione_S-Trfase_N"/>
</dbReference>
<evidence type="ECO:0000259" key="1">
    <source>
        <dbReference type="PROSITE" id="PS50404"/>
    </source>
</evidence>
<dbReference type="InterPro" id="IPR036282">
    <property type="entry name" value="Glutathione-S-Trfase_C_sf"/>
</dbReference>
<dbReference type="InterPro" id="IPR036249">
    <property type="entry name" value="Thioredoxin-like_sf"/>
</dbReference>
<dbReference type="SUPFAM" id="SSF47616">
    <property type="entry name" value="GST C-terminal domain-like"/>
    <property type="match status" value="1"/>
</dbReference>
<reference evidence="3" key="1">
    <citation type="journal article" date="2020" name="Stud. Mycol.">
        <title>101 Dothideomycetes genomes: a test case for predicting lifestyles and emergence of pathogens.</title>
        <authorList>
            <person name="Haridas S."/>
            <person name="Albert R."/>
            <person name="Binder M."/>
            <person name="Bloem J."/>
            <person name="Labutti K."/>
            <person name="Salamov A."/>
            <person name="Andreopoulos B."/>
            <person name="Baker S."/>
            <person name="Barry K."/>
            <person name="Bills G."/>
            <person name="Bluhm B."/>
            <person name="Cannon C."/>
            <person name="Castanera R."/>
            <person name="Culley D."/>
            <person name="Daum C."/>
            <person name="Ezra D."/>
            <person name="Gonzalez J."/>
            <person name="Henrissat B."/>
            <person name="Kuo A."/>
            <person name="Liang C."/>
            <person name="Lipzen A."/>
            <person name="Lutzoni F."/>
            <person name="Magnuson J."/>
            <person name="Mondo S."/>
            <person name="Nolan M."/>
            <person name="Ohm R."/>
            <person name="Pangilinan J."/>
            <person name="Park H.-J."/>
            <person name="Ramirez L."/>
            <person name="Alfaro M."/>
            <person name="Sun H."/>
            <person name="Tritt A."/>
            <person name="Yoshinaga Y."/>
            <person name="Zwiers L.-H."/>
            <person name="Turgeon B."/>
            <person name="Goodwin S."/>
            <person name="Spatafora J."/>
            <person name="Crous P."/>
            <person name="Grigoriev I."/>
        </authorList>
    </citation>
    <scope>NUCLEOTIDE SEQUENCE</scope>
    <source>
        <strain evidence="3">CBS 121410</strain>
    </source>
</reference>
<evidence type="ECO:0000313" key="3">
    <source>
        <dbReference type="EMBL" id="KAF2092322.1"/>
    </source>
</evidence>
<sequence length="276" mass="30709">TNMSTPAKKPRTVSPLQLLYHPGIPGRGEYIRLVLEASGTPYTDVANSQKGGYDTVLSAMDPKSTTSLHNNPPIFAPPALLIPAENLSEATSGDPLLISQTPSILLHLSTHHSVLSPVPNTPANQAHTSQALHTALDLSNECHDVHHPIAVSLYYEDQKDAALRRATDFRENRLPKFLSYFERLLKGNEEGGKGKGRYLVGEGLTVADTTFWQVLDGLFFAFPKEMDARQKDYPLTFDTFYPGVKEEPGIKEYLASDRRLPYSMGLFRKYPELDRQ</sequence>
<dbReference type="SUPFAM" id="SSF52833">
    <property type="entry name" value="Thioredoxin-like"/>
    <property type="match status" value="1"/>
</dbReference>
<dbReference type="PANTHER" id="PTHR11571:SF263">
    <property type="entry name" value="GLUTATHIONE S-TRANSFERASE"/>
    <property type="match status" value="1"/>
</dbReference>
<accession>A0A9P4M2I0</accession>
<feature type="non-terminal residue" evidence="3">
    <location>
        <position position="1"/>
    </location>
</feature>
<name>A0A9P4M2I0_9PEZI</name>
<dbReference type="InterPro" id="IPR050213">
    <property type="entry name" value="GST_superfamily"/>
</dbReference>
<keyword evidence="4" id="KW-1185">Reference proteome</keyword>
<dbReference type="GO" id="GO:0006749">
    <property type="term" value="P:glutathione metabolic process"/>
    <property type="evidence" value="ECO:0007669"/>
    <property type="project" value="TreeGrafter"/>
</dbReference>
<dbReference type="Pfam" id="PF14497">
    <property type="entry name" value="GST_C_3"/>
    <property type="match status" value="1"/>
</dbReference>
<feature type="domain" description="GST C-terminal" evidence="2">
    <location>
        <begin position="121"/>
        <end position="273"/>
    </location>
</feature>
<dbReference type="Gene3D" id="1.20.1050.10">
    <property type="match status" value="1"/>
</dbReference>
<dbReference type="PANTHER" id="PTHR11571">
    <property type="entry name" value="GLUTATHIONE S-TRANSFERASE"/>
    <property type="match status" value="1"/>
</dbReference>
<dbReference type="GO" id="GO:0004364">
    <property type="term" value="F:glutathione transferase activity"/>
    <property type="evidence" value="ECO:0007669"/>
    <property type="project" value="TreeGrafter"/>
</dbReference>
<evidence type="ECO:0000313" key="4">
    <source>
        <dbReference type="Proteomes" id="UP000799776"/>
    </source>
</evidence>